<dbReference type="GO" id="GO:0003824">
    <property type="term" value="F:catalytic activity"/>
    <property type="evidence" value="ECO:0007669"/>
    <property type="project" value="InterPro"/>
</dbReference>
<dbReference type="InterPro" id="IPR005135">
    <property type="entry name" value="Endo/exonuclease/phosphatase"/>
</dbReference>
<name>A0A0R3TNN7_RODNA</name>
<dbReference type="AlphaFoldDB" id="A0A0R3TNN7"/>
<evidence type="ECO:0000313" key="2">
    <source>
        <dbReference type="EMBL" id="VDO05256.1"/>
    </source>
</evidence>
<evidence type="ECO:0000313" key="3">
    <source>
        <dbReference type="Proteomes" id="UP000278807"/>
    </source>
</evidence>
<dbReference type="SUPFAM" id="SSF56219">
    <property type="entry name" value="DNase I-like"/>
    <property type="match status" value="1"/>
</dbReference>
<keyword evidence="3" id="KW-1185">Reference proteome</keyword>
<dbReference type="InterPro" id="IPR036691">
    <property type="entry name" value="Endo/exonu/phosph_ase_sf"/>
</dbReference>
<evidence type="ECO:0000313" key="4">
    <source>
        <dbReference type="WBParaSite" id="HNAJ_0000901201-mRNA-1"/>
    </source>
</evidence>
<dbReference type="Proteomes" id="UP000278807">
    <property type="component" value="Unassembled WGS sequence"/>
</dbReference>
<reference evidence="2 3" key="2">
    <citation type="submission" date="2018-11" db="EMBL/GenBank/DDBJ databases">
        <authorList>
            <consortium name="Pathogen Informatics"/>
        </authorList>
    </citation>
    <scope>NUCLEOTIDE SEQUENCE [LARGE SCALE GENOMIC DNA]</scope>
</reference>
<protein>
    <submittedName>
        <fullName evidence="4">Endo/exonuclease/phosphatase domain-containing protein</fullName>
    </submittedName>
</protein>
<dbReference type="Pfam" id="PF14529">
    <property type="entry name" value="Exo_endo_phos_2"/>
    <property type="match status" value="1"/>
</dbReference>
<dbReference type="WBParaSite" id="HNAJ_0000901201-mRNA-1">
    <property type="protein sequence ID" value="HNAJ_0000901201-mRNA-1"/>
    <property type="gene ID" value="HNAJ_0000901201"/>
</dbReference>
<reference evidence="4" key="1">
    <citation type="submission" date="2017-02" db="UniProtKB">
        <authorList>
            <consortium name="WormBaseParasite"/>
        </authorList>
    </citation>
    <scope>IDENTIFICATION</scope>
</reference>
<accession>A0A0R3TNN7</accession>
<organism evidence="4">
    <name type="scientific">Rodentolepis nana</name>
    <name type="common">Dwarf tapeworm</name>
    <name type="synonym">Hymenolepis nana</name>
    <dbReference type="NCBI Taxonomy" id="102285"/>
    <lineage>
        <taxon>Eukaryota</taxon>
        <taxon>Metazoa</taxon>
        <taxon>Spiralia</taxon>
        <taxon>Lophotrochozoa</taxon>
        <taxon>Platyhelminthes</taxon>
        <taxon>Cestoda</taxon>
        <taxon>Eucestoda</taxon>
        <taxon>Cyclophyllidea</taxon>
        <taxon>Hymenolepididae</taxon>
        <taxon>Rodentolepis</taxon>
    </lineage>
</organism>
<proteinExistence type="predicted"/>
<feature type="domain" description="Endonuclease/exonuclease/phosphatase" evidence="1">
    <location>
        <begin position="17"/>
        <end position="125"/>
    </location>
</feature>
<dbReference type="EMBL" id="UZAE01012462">
    <property type="protein sequence ID" value="VDO05256.1"/>
    <property type="molecule type" value="Genomic_DNA"/>
</dbReference>
<sequence length="153" mass="17643">MRNNQVKGVWKCQNHFKIYEVYNPPQNKPNFDLLNISHKTVPLGDTSAHYTRWGYRDIYIAEKEIKDTFNSNPLEIIYSSVVPDTYLHYNATRKTPDLLLASTDISELTRHKIIADPGSGHKPVIACITIGSKRMALKMPTKLLWNFNKANWP</sequence>
<evidence type="ECO:0000259" key="1">
    <source>
        <dbReference type="Pfam" id="PF14529"/>
    </source>
</evidence>
<dbReference type="Gene3D" id="3.60.10.10">
    <property type="entry name" value="Endonuclease/exonuclease/phosphatase"/>
    <property type="match status" value="1"/>
</dbReference>
<gene>
    <name evidence="2" type="ORF">HNAJ_LOCUS9008</name>
</gene>